<organism evidence="1 2">
    <name type="scientific">Streptomyces noursei</name>
    <name type="common">Streptomyces albulus</name>
    <dbReference type="NCBI Taxonomy" id="1971"/>
    <lineage>
        <taxon>Bacteria</taxon>
        <taxon>Bacillati</taxon>
        <taxon>Actinomycetota</taxon>
        <taxon>Actinomycetes</taxon>
        <taxon>Kitasatosporales</taxon>
        <taxon>Streptomycetaceae</taxon>
        <taxon>Streptomyces</taxon>
    </lineage>
</organism>
<gene>
    <name evidence="1" type="ORF">SALB_00872</name>
</gene>
<dbReference type="RefSeq" id="WP_016577654.1">
    <property type="nucleotide sequence ID" value="NZ_BHXC01000006.1"/>
</dbReference>
<sequence length="117" mass="11286">MQLAYVTAPARGVGRVGGVLAPAGGLLGAHLPPVVRDGDWAVVPAALPKDAEGAGQLALQGVLERVPAAEGAAVAGAGPAGTGEGAAVLAVLELEETIKKKGPPACSTARSRACCGS</sequence>
<dbReference type="EMBL" id="BHXC01000006">
    <property type="protein sequence ID" value="GCB88203.1"/>
    <property type="molecule type" value="Genomic_DNA"/>
</dbReference>
<evidence type="ECO:0000313" key="1">
    <source>
        <dbReference type="EMBL" id="GCB88203.1"/>
    </source>
</evidence>
<comment type="caution">
    <text evidence="1">The sequence shown here is derived from an EMBL/GenBank/DDBJ whole genome shotgun (WGS) entry which is preliminary data.</text>
</comment>
<protein>
    <submittedName>
        <fullName evidence="1">Uncharacterized protein</fullName>
    </submittedName>
</protein>
<proteinExistence type="predicted"/>
<reference evidence="1 2" key="1">
    <citation type="journal article" date="2019" name="Microbiol. Resour. Announc.">
        <title>Draft Genome Sequence of the Most Traditional epsilon-Poly-l-Lysine Producer, Streptomyces albulus NBRC14147.</title>
        <authorList>
            <person name="Yamanaka K."/>
            <person name="Hamano Y."/>
        </authorList>
    </citation>
    <scope>NUCLEOTIDE SEQUENCE [LARGE SCALE GENOMIC DNA]</scope>
    <source>
        <strain evidence="1 2">NBRC 14147</strain>
    </source>
</reference>
<accession>A0A401QSD4</accession>
<dbReference type="AlphaFoldDB" id="A0A401QSD4"/>
<name>A0A401QSD4_STRNR</name>
<evidence type="ECO:0000313" key="2">
    <source>
        <dbReference type="Proteomes" id="UP000288351"/>
    </source>
</evidence>
<dbReference type="Proteomes" id="UP000288351">
    <property type="component" value="Unassembled WGS sequence"/>
</dbReference>